<evidence type="ECO:0000313" key="4">
    <source>
        <dbReference type="Proteomes" id="UP000239007"/>
    </source>
</evidence>
<comment type="caution">
    <text evidence="3">The sequence shown here is derived from an EMBL/GenBank/DDBJ whole genome shotgun (WGS) entry which is preliminary data.</text>
</comment>
<name>A0A2S7UVZ2_9GAMM</name>
<dbReference type="Proteomes" id="UP000239007">
    <property type="component" value="Unassembled WGS sequence"/>
</dbReference>
<feature type="coiled-coil region" evidence="1">
    <location>
        <begin position="306"/>
        <end position="340"/>
    </location>
</feature>
<feature type="compositionally biased region" description="Basic and acidic residues" evidence="2">
    <location>
        <begin position="1214"/>
        <end position="1228"/>
    </location>
</feature>
<dbReference type="Pfam" id="PF12128">
    <property type="entry name" value="DUF3584"/>
    <property type="match status" value="1"/>
</dbReference>
<feature type="coiled-coil region" evidence="1">
    <location>
        <begin position="770"/>
        <end position="861"/>
    </location>
</feature>
<feature type="region of interest" description="Disordered" evidence="2">
    <location>
        <begin position="1210"/>
        <end position="1234"/>
    </location>
</feature>
<organism evidence="3 4">
    <name type="scientific">Psychrosphaera saromensis</name>
    <dbReference type="NCBI Taxonomy" id="716813"/>
    <lineage>
        <taxon>Bacteria</taxon>
        <taxon>Pseudomonadati</taxon>
        <taxon>Pseudomonadota</taxon>
        <taxon>Gammaproteobacteria</taxon>
        <taxon>Alteromonadales</taxon>
        <taxon>Pseudoalteromonadaceae</taxon>
        <taxon>Psychrosphaera</taxon>
    </lineage>
</organism>
<keyword evidence="1" id="KW-0175">Coiled coil</keyword>
<dbReference type="GO" id="GO:0005524">
    <property type="term" value="F:ATP binding"/>
    <property type="evidence" value="ECO:0007669"/>
    <property type="project" value="UniProtKB-KW"/>
</dbReference>
<keyword evidence="3" id="KW-0547">Nucleotide-binding</keyword>
<evidence type="ECO:0000256" key="1">
    <source>
        <dbReference type="SAM" id="Coils"/>
    </source>
</evidence>
<dbReference type="InterPro" id="IPR021979">
    <property type="entry name" value="DUF3584"/>
</dbReference>
<reference evidence="3 4" key="1">
    <citation type="submission" date="2016-12" db="EMBL/GenBank/DDBJ databases">
        <title>Diversity of luminous bacteria.</title>
        <authorList>
            <person name="Yoshizawa S."/>
            <person name="Kogure K."/>
        </authorList>
    </citation>
    <scope>NUCLEOTIDE SEQUENCE [LARGE SCALE GENOMIC DNA]</scope>
    <source>
        <strain evidence="3 4">SA4-48</strain>
    </source>
</reference>
<gene>
    <name evidence="3" type="ORF">BTO11_10890</name>
</gene>
<protein>
    <submittedName>
        <fullName evidence="3">ATP-binding protein</fullName>
    </submittedName>
</protein>
<sequence length="1234" mass="141866">MPALHRIILINTHMSGIVELKLNGHTNICGTNASGKTTLQRLIPVFYGEYPSRVVPATRDSFERWYLPTECSYIIYEYHRDNDETCQVVLSSNGTGVDFRLIAKGFDIEDYAKSSLTEERYVIPPKELSRDIKRQGIICSRILNTKEYKAIIQNDRSVLSTNRDLPGLARLFSLCEQNANLRHIEKLAKAVHSKEGKMETIKAMVAAILEEDGVQPGETKLSHNKVEEWIRECKLIKGFEDIRPEFGKLEQAHFEYGENNQRLSQLKQQYTLDLSKIAQTIAENDALLDEVVLTIKQSESIWSEQRDSLNQTLSGAKADSRKLESELDAVEQQFDEWQDKNIEELSQNLESLPRWKNELESGESRYTLITEKHQDIEATFHKRKSEVQEQHNQELEGYNEQKDKGRDLLASKNAEQQTQLLNTEQKYKDQISAAQTDYQNQQHELKNQITEISTLVNNVGFTNQEQNQIDIFEHTIKEASSIEDSCRDRLNQTNVELSKAKAARDKTNKELEQTRKQFSEQQTRVEHTEQLLYPGQNTLLEFLRREKSGWEFELGKVIHPDLLKRTDLHPSLDSDSSKALYGMLLELGNVPHPDYAESENELKSRLEQEQELLSQIVTNQDAVEAKLVEANKAVRNAEMQQTKISTELNNAELSRKRAQQDKDDALQEFHQALQERKQSYTSKLAKLKSDSQKLNLLQQEAIEELQDQQREAEMELSSHWQLVITDIEQQLAQIETHISQCRSSLKQELSKLDSWLKDELANRGVDVDVIGQLKRDITKLKQDIQLTEKNSHLVAEYKHWYNTYYMGHKVKWQEQLADVRKQVSDTSRELEKQQTTYKQNVEQAKAKQLEFEKNLKEANEQEFELGNISKQLAKLKLPVADVNKESSSISQRINDGQTRLVKREDLAADIKAYVEHFDQKIAAQSGTGFYDTWEHSRAECSVVNEQGIRSLDHIRLVGHLDQFINELVPQRINGIREQGRIFGLALSEYYKLLKDIEGHIGGQSKRISKEVDEELFLDGVSESAVKIRSKISELEFWPELQQFNKLYTDWISEGAHDLPGDDYAYSMRRVMDILGRSALTGGISKLLDIELHIKEGNSDLIIRTDRQLNESSSHGMAYLILCKFLLAFTRLLRGNSKTIIHWPIDELGTLHQSNIKKIFDACQNNNIHVVGAFPNPESEVLALFENRYLIDKDKKQLQVVQPKVSAITQKLQTKKTDENKSDTGHSDIQEGAGA</sequence>
<keyword evidence="4" id="KW-1185">Reference proteome</keyword>
<dbReference type="RefSeq" id="WP_105052619.1">
    <property type="nucleotide sequence ID" value="NZ_BMYG01000007.1"/>
</dbReference>
<evidence type="ECO:0000313" key="3">
    <source>
        <dbReference type="EMBL" id="PQJ54107.1"/>
    </source>
</evidence>
<dbReference type="OrthoDB" id="9810371at2"/>
<feature type="coiled-coil region" evidence="1">
    <location>
        <begin position="424"/>
        <end position="451"/>
    </location>
</feature>
<keyword evidence="3" id="KW-0067">ATP-binding</keyword>
<dbReference type="EMBL" id="MSCH01000003">
    <property type="protein sequence ID" value="PQJ54107.1"/>
    <property type="molecule type" value="Genomic_DNA"/>
</dbReference>
<feature type="coiled-coil region" evidence="1">
    <location>
        <begin position="620"/>
        <end position="715"/>
    </location>
</feature>
<dbReference type="AlphaFoldDB" id="A0A2S7UVZ2"/>
<accession>A0A2S7UVZ2</accession>
<evidence type="ECO:0000256" key="2">
    <source>
        <dbReference type="SAM" id="MobiDB-lite"/>
    </source>
</evidence>
<feature type="coiled-coil region" evidence="1">
    <location>
        <begin position="490"/>
        <end position="531"/>
    </location>
</feature>
<proteinExistence type="predicted"/>